<evidence type="ECO:0000313" key="3">
    <source>
        <dbReference type="Proteomes" id="UP000054937"/>
    </source>
</evidence>
<organism evidence="2 3">
    <name type="scientific">Pseudocohnilembus persalinus</name>
    <name type="common">Ciliate</name>
    <dbReference type="NCBI Taxonomy" id="266149"/>
    <lineage>
        <taxon>Eukaryota</taxon>
        <taxon>Sar</taxon>
        <taxon>Alveolata</taxon>
        <taxon>Ciliophora</taxon>
        <taxon>Intramacronucleata</taxon>
        <taxon>Oligohymenophorea</taxon>
        <taxon>Scuticociliatia</taxon>
        <taxon>Philasterida</taxon>
        <taxon>Pseudocohnilembidae</taxon>
        <taxon>Pseudocohnilembus</taxon>
    </lineage>
</organism>
<accession>A0A0V0QEP1</accession>
<dbReference type="AlphaFoldDB" id="A0A0V0QEP1"/>
<dbReference type="EMBL" id="LDAU01000183">
    <property type="protein sequence ID" value="KRX00643.1"/>
    <property type="molecule type" value="Genomic_DNA"/>
</dbReference>
<feature type="transmembrane region" description="Helical" evidence="1">
    <location>
        <begin position="184"/>
        <end position="205"/>
    </location>
</feature>
<evidence type="ECO:0000256" key="1">
    <source>
        <dbReference type="SAM" id="Phobius"/>
    </source>
</evidence>
<feature type="transmembrane region" description="Helical" evidence="1">
    <location>
        <begin position="31"/>
        <end position="53"/>
    </location>
</feature>
<sequence length="208" mass="25263">MNIGEFLNENIDAYYKVQDDWLKTIRFFNDISWYVYSLVGVLPLFFVVIYRFINHPKNLEKYSDKNPVPADRVTLMYKIFVFYPHWYYFIDNMVSLLEGSFMDECRWPFFYHHVISFPVLFLVNQEEWVPWFMVATGAWHAFLILLPDIFFMNIPYVALLLYVHYRLLTDKAFQNFRAMNYLRIWYPTFYFAILFLGVTGCENILPNM</sequence>
<keyword evidence="1" id="KW-0812">Transmembrane</keyword>
<dbReference type="OMA" id="LRNEYEW"/>
<gene>
    <name evidence="2" type="ORF">PPERSA_00870</name>
</gene>
<protein>
    <submittedName>
        <fullName evidence="2">Uncharacterized protein</fullName>
    </submittedName>
</protein>
<name>A0A0V0QEP1_PSEPJ</name>
<feature type="transmembrane region" description="Helical" evidence="1">
    <location>
        <begin position="73"/>
        <end position="90"/>
    </location>
</feature>
<comment type="caution">
    <text evidence="2">The sequence shown here is derived from an EMBL/GenBank/DDBJ whole genome shotgun (WGS) entry which is preliminary data.</text>
</comment>
<keyword evidence="1" id="KW-1133">Transmembrane helix</keyword>
<reference evidence="2 3" key="1">
    <citation type="journal article" date="2015" name="Sci. Rep.">
        <title>Genome of the facultative scuticociliatosis pathogen Pseudocohnilembus persalinus provides insight into its virulence through horizontal gene transfer.</title>
        <authorList>
            <person name="Xiong J."/>
            <person name="Wang G."/>
            <person name="Cheng J."/>
            <person name="Tian M."/>
            <person name="Pan X."/>
            <person name="Warren A."/>
            <person name="Jiang C."/>
            <person name="Yuan D."/>
            <person name="Miao W."/>
        </authorList>
    </citation>
    <scope>NUCLEOTIDE SEQUENCE [LARGE SCALE GENOMIC DNA]</scope>
    <source>
        <strain evidence="2">36N120E</strain>
    </source>
</reference>
<evidence type="ECO:0000313" key="2">
    <source>
        <dbReference type="EMBL" id="KRX00643.1"/>
    </source>
</evidence>
<proteinExistence type="predicted"/>
<keyword evidence="1" id="KW-0472">Membrane</keyword>
<keyword evidence="3" id="KW-1185">Reference proteome</keyword>
<dbReference type="InParanoid" id="A0A0V0QEP1"/>
<feature type="transmembrane region" description="Helical" evidence="1">
    <location>
        <begin position="138"/>
        <end position="163"/>
    </location>
</feature>
<dbReference type="OrthoDB" id="282486at2759"/>
<dbReference type="Proteomes" id="UP000054937">
    <property type="component" value="Unassembled WGS sequence"/>
</dbReference>